<comment type="catalytic activity">
    <reaction evidence="1 8">
        <text>ATP-dependent breakage, passage and rejoining of double-stranded DNA.</text>
        <dbReference type="EC" id="5.6.2.2"/>
    </reaction>
</comment>
<protein>
    <recommendedName>
        <fullName evidence="8">DNA topoisomerase 4 subunit B</fullName>
        <ecNumber evidence="8">5.6.2.2</ecNumber>
    </recommendedName>
    <alternativeName>
        <fullName evidence="8">Topoisomerase IV subunit B</fullName>
    </alternativeName>
</protein>
<evidence type="ECO:0000256" key="2">
    <source>
        <dbReference type="ARBA" id="ARBA00001946"/>
    </source>
</evidence>
<feature type="binding site" evidence="8">
    <location>
        <position position="9"/>
    </location>
    <ligand>
        <name>ATP</name>
        <dbReference type="ChEBI" id="CHEBI:30616"/>
    </ligand>
</feature>
<dbReference type="SUPFAM" id="SSF54211">
    <property type="entry name" value="Ribosomal protein S5 domain 2-like"/>
    <property type="match status" value="1"/>
</dbReference>
<dbReference type="HAMAP" id="MF_00939">
    <property type="entry name" value="ParE_type2"/>
    <property type="match status" value="1"/>
</dbReference>
<dbReference type="SUPFAM" id="SSF56719">
    <property type="entry name" value="Type II DNA topoisomerase"/>
    <property type="match status" value="1"/>
</dbReference>
<evidence type="ECO:0000256" key="3">
    <source>
        <dbReference type="ARBA" id="ARBA00022723"/>
    </source>
</evidence>
<dbReference type="CDD" id="cd16928">
    <property type="entry name" value="HATPase_GyrB-like"/>
    <property type="match status" value="1"/>
</dbReference>
<dbReference type="InterPro" id="IPR036890">
    <property type="entry name" value="HATPase_C_sf"/>
</dbReference>
<evidence type="ECO:0000256" key="6">
    <source>
        <dbReference type="ARBA" id="ARBA00023125"/>
    </source>
</evidence>
<dbReference type="InterPro" id="IPR000565">
    <property type="entry name" value="Topo_IIA_B"/>
</dbReference>
<keyword evidence="3" id="KW-0479">Metal-binding</keyword>
<dbReference type="InterPro" id="IPR013506">
    <property type="entry name" value="Topo_IIA_bsu_dom2"/>
</dbReference>
<dbReference type="PRINTS" id="PR01159">
    <property type="entry name" value="DNAGYRASEB"/>
</dbReference>
<keyword evidence="4" id="KW-0460">Magnesium</keyword>
<dbReference type="Pfam" id="PF00986">
    <property type="entry name" value="DNA_gyraseB_C"/>
    <property type="match status" value="1"/>
</dbReference>
<dbReference type="CDD" id="cd00822">
    <property type="entry name" value="TopoII_Trans_DNA_gyrase"/>
    <property type="match status" value="1"/>
</dbReference>
<accession>A0ABV6GKK3</accession>
<gene>
    <name evidence="8 11" type="primary">parE</name>
    <name evidence="11" type="ORF">ACFFIX_22165</name>
</gene>
<dbReference type="InterPro" id="IPR013759">
    <property type="entry name" value="Topo_IIA_B_C"/>
</dbReference>
<dbReference type="Gene3D" id="3.30.565.10">
    <property type="entry name" value="Histidine kinase-like ATPase, C-terminal domain"/>
    <property type="match status" value="1"/>
</dbReference>
<dbReference type="InterPro" id="IPR002288">
    <property type="entry name" value="DNA_gyrase_B_C"/>
</dbReference>
<evidence type="ECO:0000256" key="4">
    <source>
        <dbReference type="ARBA" id="ARBA00022842"/>
    </source>
</evidence>
<keyword evidence="8" id="KW-0547">Nucleotide-binding</keyword>
<dbReference type="SMART" id="SM00387">
    <property type="entry name" value="HATPase_c"/>
    <property type="match status" value="1"/>
</dbReference>
<dbReference type="Pfam" id="PF02518">
    <property type="entry name" value="HATPase_c"/>
    <property type="match status" value="1"/>
</dbReference>
<dbReference type="PROSITE" id="PS50880">
    <property type="entry name" value="TOPRIM"/>
    <property type="match status" value="1"/>
</dbReference>
<evidence type="ECO:0000256" key="9">
    <source>
        <dbReference type="SAM" id="MobiDB-lite"/>
    </source>
</evidence>
<dbReference type="Gene3D" id="3.40.50.670">
    <property type="match status" value="1"/>
</dbReference>
<reference evidence="11 12" key="1">
    <citation type="submission" date="2024-09" db="EMBL/GenBank/DDBJ databases">
        <authorList>
            <person name="Sun Q."/>
            <person name="Mori K."/>
        </authorList>
    </citation>
    <scope>NUCLEOTIDE SEQUENCE [LARGE SCALE GENOMIC DNA]</scope>
    <source>
        <strain evidence="11 12">CCM 7228</strain>
    </source>
</reference>
<comment type="cofactor">
    <cofactor evidence="2">
        <name>Mg(2+)</name>
        <dbReference type="ChEBI" id="CHEBI:18420"/>
    </cofactor>
</comment>
<evidence type="ECO:0000259" key="10">
    <source>
        <dbReference type="PROSITE" id="PS50880"/>
    </source>
</evidence>
<dbReference type="PANTHER" id="PTHR45866">
    <property type="entry name" value="DNA GYRASE/TOPOISOMERASE SUBUNIT B"/>
    <property type="match status" value="1"/>
</dbReference>
<evidence type="ECO:0000256" key="1">
    <source>
        <dbReference type="ARBA" id="ARBA00000185"/>
    </source>
</evidence>
<keyword evidence="12" id="KW-1185">Reference proteome</keyword>
<feature type="site" description="Interaction with DNA" evidence="8">
    <location>
        <position position="457"/>
    </location>
</feature>
<evidence type="ECO:0000256" key="5">
    <source>
        <dbReference type="ARBA" id="ARBA00023029"/>
    </source>
</evidence>
<dbReference type="NCBIfam" id="TIGR01058">
    <property type="entry name" value="parE_Gpos"/>
    <property type="match status" value="1"/>
</dbReference>
<feature type="region of interest" description="Disordered" evidence="9">
    <location>
        <begin position="390"/>
        <end position="417"/>
    </location>
</feature>
<dbReference type="InterPro" id="IPR018522">
    <property type="entry name" value="TopoIIA_CS"/>
</dbReference>
<comment type="subunit">
    <text evidence="8">Heterotetramer composed of ParC and ParE.</text>
</comment>
<dbReference type="PROSITE" id="PS00177">
    <property type="entry name" value="TOPOISOMERASE_II"/>
    <property type="match status" value="1"/>
</dbReference>
<evidence type="ECO:0000256" key="8">
    <source>
        <dbReference type="HAMAP-Rule" id="MF_00939"/>
    </source>
</evidence>
<comment type="caution">
    <text evidence="11">The sequence shown here is derived from an EMBL/GenBank/DDBJ whole genome shotgun (WGS) entry which is preliminary data.</text>
</comment>
<feature type="binding site" evidence="8">
    <location>
        <position position="340"/>
    </location>
    <ligand>
        <name>ATP</name>
        <dbReference type="ChEBI" id="CHEBI:30616"/>
    </ligand>
</feature>
<dbReference type="InterPro" id="IPR020568">
    <property type="entry name" value="Ribosomal_Su5_D2-typ_SF"/>
</dbReference>
<dbReference type="InterPro" id="IPR001241">
    <property type="entry name" value="Topo_IIA"/>
</dbReference>
<feature type="binding site" evidence="8">
    <location>
        <position position="49"/>
    </location>
    <ligand>
        <name>ATP</name>
        <dbReference type="ChEBI" id="CHEBI:30616"/>
    </ligand>
</feature>
<dbReference type="InterPro" id="IPR014721">
    <property type="entry name" value="Ribsml_uS5_D2-typ_fold_subgr"/>
</dbReference>
<dbReference type="InterPro" id="IPR006171">
    <property type="entry name" value="TOPRIM_dom"/>
</dbReference>
<keyword evidence="8" id="KW-0067">ATP-binding</keyword>
<evidence type="ECO:0000313" key="11">
    <source>
        <dbReference type="EMBL" id="MFC0274060.1"/>
    </source>
</evidence>
<evidence type="ECO:0000313" key="12">
    <source>
        <dbReference type="Proteomes" id="UP001589854"/>
    </source>
</evidence>
<dbReference type="PANTHER" id="PTHR45866:SF12">
    <property type="entry name" value="DNA TOPOISOMERASE 4 SUBUNIT B"/>
    <property type="match status" value="1"/>
</dbReference>
<dbReference type="SUPFAM" id="SSF55874">
    <property type="entry name" value="ATPase domain of HSP90 chaperone/DNA topoisomerase II/histidine kinase"/>
    <property type="match status" value="1"/>
</dbReference>
<dbReference type="SMART" id="SM00433">
    <property type="entry name" value="TOP2c"/>
    <property type="match status" value="1"/>
</dbReference>
<feature type="domain" description="Toprim" evidence="10">
    <location>
        <begin position="423"/>
        <end position="537"/>
    </location>
</feature>
<comment type="similarity">
    <text evidence="8">Belongs to the type II topoisomerase family. ParE type 2 subfamily.</text>
</comment>
<name>A0ABV6GKK3_9BACI</name>
<comment type="function">
    <text evidence="8">Topoisomerase IV is essential for chromosome segregation. It relaxes supercoiled DNA. Performs the decatenation events required during the replication of a circular DNA molecule.</text>
</comment>
<organism evidence="11 12">
    <name type="scientific">Metabacillus herbersteinensis</name>
    <dbReference type="NCBI Taxonomy" id="283816"/>
    <lineage>
        <taxon>Bacteria</taxon>
        <taxon>Bacillati</taxon>
        <taxon>Bacillota</taxon>
        <taxon>Bacilli</taxon>
        <taxon>Bacillales</taxon>
        <taxon>Bacillaceae</taxon>
        <taxon>Metabacillus</taxon>
    </lineage>
</organism>
<dbReference type="GO" id="GO:0003918">
    <property type="term" value="F:DNA topoisomerase type II (double strand cut, ATP-hydrolyzing) activity"/>
    <property type="evidence" value="ECO:0007669"/>
    <property type="project" value="UniProtKB-EC"/>
</dbReference>
<keyword evidence="6 8" id="KW-0238">DNA-binding</keyword>
<dbReference type="InterPro" id="IPR005740">
    <property type="entry name" value="ParE_type2"/>
</dbReference>
<keyword evidence="7 8" id="KW-0413">Isomerase</keyword>
<dbReference type="EMBL" id="JBHLVO010000029">
    <property type="protein sequence ID" value="MFC0274060.1"/>
    <property type="molecule type" value="Genomic_DNA"/>
</dbReference>
<dbReference type="NCBIfam" id="NF004189">
    <property type="entry name" value="PRK05644.1"/>
    <property type="match status" value="1"/>
</dbReference>
<keyword evidence="5 8" id="KW-0799">Topoisomerase</keyword>
<feature type="binding site" evidence="8">
    <location>
        <position position="76"/>
    </location>
    <ligand>
        <name>ATP</name>
        <dbReference type="ChEBI" id="CHEBI:30616"/>
    </ligand>
</feature>
<proteinExistence type="inferred from homology"/>
<dbReference type="RefSeq" id="WP_378937941.1">
    <property type="nucleotide sequence ID" value="NZ_JBHLVO010000029.1"/>
</dbReference>
<evidence type="ECO:0000256" key="7">
    <source>
        <dbReference type="ARBA" id="ARBA00023235"/>
    </source>
</evidence>
<sequence>MSKQQQFEYNDDAIQVLEGLEAVRKRPGMYIGSTDIRGLHHLVYEIVDNSVDEALAGHGDQIIIKIHKDNSISVQDKGRGMPTGMHKLGKPTPEVILTVLHAGGKFGQGGYKTSGGLHGVGASVVNALSEWLIVTIYRDGFIYKQEFEYGGKPATTLEKIGKTNKSGTTIHFKPDTTIFSATTYNFETLSERLRESAFLLKGLKIELIDERTQAHEVYQYETGIEAFVSYLNEEKDTLLPVVSFEGEQNGIEVDFAFQFNDGYSENILSFVNNVRTKDGGTHEAGAKTAMTRAFNEYARKIGTLKEKDKNLEGSDIREGLAAVISVRIPEDLLQFEGQTKGKLGTSEARSSVDAIISENLAYFFAENPETSTLLIKKAVKAFQAREAARKAREEARSGKKRKRSETNLSGKLTPAQSRNPLKNELYLVEGDSAGGSAKQGRDRRFQAILPLRGKVINTEKAKLVDIFKNEEINTIIHAIGAGVGAEFLVEDVNYEKVIIMTDADTDGAHIQVLLLTFFYRYMKPLIEAGKVFIALPPLYKVSKGNGKKEVVEYAWSDDELAGAIKKIGKGYMIQRYKGLGEMNADQLWETTMNPETRALIRVKIDDAARAERRVTTLMGDKVEPRRKWIENNVAFGLDEETNILENEHLSVTEEVK</sequence>
<dbReference type="Pfam" id="PF00204">
    <property type="entry name" value="DNA_gyraseB"/>
    <property type="match status" value="1"/>
</dbReference>
<feature type="site" description="Interaction with DNA" evidence="8">
    <location>
        <position position="625"/>
    </location>
</feature>
<dbReference type="PRINTS" id="PR00418">
    <property type="entry name" value="TPI2FAMILY"/>
</dbReference>
<feature type="binding site" evidence="8">
    <location>
        <begin position="116"/>
        <end position="122"/>
    </location>
    <ligand>
        <name>ATP</name>
        <dbReference type="ChEBI" id="CHEBI:30616"/>
    </ligand>
</feature>
<dbReference type="EC" id="5.6.2.2" evidence="8"/>
<dbReference type="InterPro" id="IPR003594">
    <property type="entry name" value="HATPase_dom"/>
</dbReference>
<dbReference type="Proteomes" id="UP001589854">
    <property type="component" value="Unassembled WGS sequence"/>
</dbReference>
<feature type="site" description="Interaction with DNA" evidence="8">
    <location>
        <position position="509"/>
    </location>
</feature>
<dbReference type="Gene3D" id="3.30.230.10">
    <property type="match status" value="1"/>
</dbReference>
<dbReference type="InterPro" id="IPR013760">
    <property type="entry name" value="Topo_IIA-like_dom_sf"/>
</dbReference>
<dbReference type="Pfam" id="PF01751">
    <property type="entry name" value="Toprim"/>
    <property type="match status" value="1"/>
</dbReference>
<feature type="compositionally biased region" description="Polar residues" evidence="9">
    <location>
        <begin position="406"/>
        <end position="417"/>
    </location>
</feature>